<dbReference type="PANTHER" id="PTHR34477:SF5">
    <property type="entry name" value="BSL5627 PROTEIN"/>
    <property type="match status" value="1"/>
</dbReference>
<dbReference type="PROSITE" id="PS50164">
    <property type="entry name" value="GIY_YIG"/>
    <property type="match status" value="1"/>
</dbReference>
<dbReference type="Pfam" id="PF01541">
    <property type="entry name" value="GIY-YIG"/>
    <property type="match status" value="1"/>
</dbReference>
<accession>A0A7R8WS29</accession>
<dbReference type="SUPFAM" id="SSF82771">
    <property type="entry name" value="GIY-YIG endonuclease"/>
    <property type="match status" value="1"/>
</dbReference>
<protein>
    <submittedName>
        <fullName evidence="1">Uncharacterized protein</fullName>
    </submittedName>
</protein>
<sequence length="98" mass="11840">MTAFVYMLTNRHHTVIYTGSTYLLSKRTQEHRDNRDTRAFTARYNCHKLVWYEVLPDLETALKREKQIKRYSRKLKEQMISEMNPEWLDLAETRDIGS</sequence>
<name>A0A7R8WS29_9CRUS</name>
<organism evidence="1">
    <name type="scientific">Cyprideis torosa</name>
    <dbReference type="NCBI Taxonomy" id="163714"/>
    <lineage>
        <taxon>Eukaryota</taxon>
        <taxon>Metazoa</taxon>
        <taxon>Ecdysozoa</taxon>
        <taxon>Arthropoda</taxon>
        <taxon>Crustacea</taxon>
        <taxon>Oligostraca</taxon>
        <taxon>Ostracoda</taxon>
        <taxon>Podocopa</taxon>
        <taxon>Podocopida</taxon>
        <taxon>Cytherocopina</taxon>
        <taxon>Cytheroidea</taxon>
        <taxon>Cytherideidae</taxon>
        <taxon>Cyprideis</taxon>
    </lineage>
</organism>
<dbReference type="CDD" id="cd10448">
    <property type="entry name" value="GIY-YIG_unchar_3"/>
    <property type="match status" value="1"/>
</dbReference>
<evidence type="ECO:0000313" key="1">
    <source>
        <dbReference type="EMBL" id="CAD7237118.1"/>
    </source>
</evidence>
<dbReference type="PANTHER" id="PTHR34477">
    <property type="entry name" value="UPF0213 PROTEIN YHBQ"/>
    <property type="match status" value="1"/>
</dbReference>
<dbReference type="OrthoDB" id="10411014at2759"/>
<gene>
    <name evidence="1" type="ORF">CTOB1V02_LOCUS14933</name>
</gene>
<dbReference type="InterPro" id="IPR000305">
    <property type="entry name" value="GIY-YIG_endonuc"/>
</dbReference>
<proteinExistence type="predicted"/>
<dbReference type="InterPro" id="IPR050190">
    <property type="entry name" value="UPF0213_domain"/>
</dbReference>
<dbReference type="InterPro" id="IPR035901">
    <property type="entry name" value="GIY-YIG_endonuc_sf"/>
</dbReference>
<dbReference type="AlphaFoldDB" id="A0A7R8WS29"/>
<reference evidence="1" key="1">
    <citation type="submission" date="2020-11" db="EMBL/GenBank/DDBJ databases">
        <authorList>
            <person name="Tran Van P."/>
        </authorList>
    </citation>
    <scope>NUCLEOTIDE SEQUENCE</scope>
</reference>
<dbReference type="Gene3D" id="3.40.1440.10">
    <property type="entry name" value="GIY-YIG endonuclease"/>
    <property type="match status" value="1"/>
</dbReference>
<dbReference type="EMBL" id="OB684980">
    <property type="protein sequence ID" value="CAD7237118.1"/>
    <property type="molecule type" value="Genomic_DNA"/>
</dbReference>